<protein>
    <recommendedName>
        <fullName evidence="3">Transcription initiation factor TFIID subunit 4</fullName>
    </recommendedName>
    <alternativeName>
        <fullName evidence="8">TBP-associated factor 4</fullName>
    </alternativeName>
</protein>
<feature type="compositionally biased region" description="Basic and acidic residues" evidence="10">
    <location>
        <begin position="372"/>
        <end position="386"/>
    </location>
</feature>
<dbReference type="Pfam" id="PF05236">
    <property type="entry name" value="TAF4"/>
    <property type="match status" value="1"/>
</dbReference>
<evidence type="ECO:0000256" key="1">
    <source>
        <dbReference type="ARBA" id="ARBA00004123"/>
    </source>
</evidence>
<keyword evidence="6" id="KW-0539">Nucleus</keyword>
<evidence type="ECO:0000313" key="13">
    <source>
        <dbReference type="Proteomes" id="UP000193986"/>
    </source>
</evidence>
<evidence type="ECO:0000259" key="11">
    <source>
        <dbReference type="Pfam" id="PF05236"/>
    </source>
</evidence>
<evidence type="ECO:0000256" key="7">
    <source>
        <dbReference type="ARBA" id="ARBA00025346"/>
    </source>
</evidence>
<comment type="caution">
    <text evidence="12">The sequence shown here is derived from an EMBL/GenBank/DDBJ whole genome shotgun (WGS) entry which is preliminary data.</text>
</comment>
<evidence type="ECO:0000313" key="12">
    <source>
        <dbReference type="EMBL" id="ORY25275.1"/>
    </source>
</evidence>
<feature type="region of interest" description="Disordered" evidence="10">
    <location>
        <begin position="308"/>
        <end position="386"/>
    </location>
</feature>
<sequence length="429" mass="45869">MAAVPISSYARPPVTQLPAVVPAGSSQVNVNVGAAPQQPRPPAPYKPTTLDIRAEEDAARRLNAGRSQVGNTGYGGANSRARRTDLFDRDTLRRTVNTIGADLKLEFDEEALSYLAVATETRIRALLSQSTLASLHRTSTSHIHTPPFQPASTSSGPPKPGKPIWSHRINSDVTAVIDALNRQNKDAEQTFRADRMNRLARETEAQRIKERLALPAESENIAGPSTSTAPSGTGSNDVSTPTKASTSTATSPSGGTPTFGAVIEPKATKRSTKKGANLTPDGQHKMSNMTSMKWAGNMKSYSWLNAPNVSSPLAGKKRKTKASDQTAEPTKPADGEKSEDVSRKPNGDAEEGRVKKKAKNGAPLTRPSRRSVVVDKDEKGEEKKVTDDRAVTLVDLLFVLERDGLGRGMGTADEIVTKVQAMGGRFEAS</sequence>
<organism evidence="12 13">
    <name type="scientific">Naematelia encephala</name>
    <dbReference type="NCBI Taxonomy" id="71784"/>
    <lineage>
        <taxon>Eukaryota</taxon>
        <taxon>Fungi</taxon>
        <taxon>Dikarya</taxon>
        <taxon>Basidiomycota</taxon>
        <taxon>Agaricomycotina</taxon>
        <taxon>Tremellomycetes</taxon>
        <taxon>Tremellales</taxon>
        <taxon>Naemateliaceae</taxon>
        <taxon>Naematelia</taxon>
    </lineage>
</organism>
<evidence type="ECO:0000256" key="5">
    <source>
        <dbReference type="ARBA" id="ARBA00023163"/>
    </source>
</evidence>
<proteinExistence type="inferred from homology"/>
<dbReference type="InParanoid" id="A0A1Y2ATL2"/>
<evidence type="ECO:0000256" key="9">
    <source>
        <dbReference type="SAM" id="Coils"/>
    </source>
</evidence>
<gene>
    <name evidence="12" type="ORF">BCR39DRAFT_544711</name>
</gene>
<dbReference type="CDD" id="cd08045">
    <property type="entry name" value="HFD_TAF4"/>
    <property type="match status" value="1"/>
</dbReference>
<dbReference type="OrthoDB" id="21060at2759"/>
<feature type="compositionally biased region" description="Basic and acidic residues" evidence="10">
    <location>
        <begin position="331"/>
        <end position="353"/>
    </location>
</feature>
<dbReference type="GO" id="GO:0005669">
    <property type="term" value="C:transcription factor TFIID complex"/>
    <property type="evidence" value="ECO:0007669"/>
    <property type="project" value="InterPro"/>
</dbReference>
<reference evidence="12 13" key="1">
    <citation type="submission" date="2016-07" db="EMBL/GenBank/DDBJ databases">
        <title>Pervasive Adenine N6-methylation of Active Genes in Fungi.</title>
        <authorList>
            <consortium name="DOE Joint Genome Institute"/>
            <person name="Mondo S.J."/>
            <person name="Dannebaum R.O."/>
            <person name="Kuo R.C."/>
            <person name="Labutti K."/>
            <person name="Haridas S."/>
            <person name="Kuo A."/>
            <person name="Salamov A."/>
            <person name="Ahrendt S.R."/>
            <person name="Lipzen A."/>
            <person name="Sullivan W."/>
            <person name="Andreopoulos W.B."/>
            <person name="Clum A."/>
            <person name="Lindquist E."/>
            <person name="Daum C."/>
            <person name="Ramamoorthy G.K."/>
            <person name="Gryganskyi A."/>
            <person name="Culley D."/>
            <person name="Magnuson J.K."/>
            <person name="James T.Y."/>
            <person name="O'Malley M.A."/>
            <person name="Stajich J.E."/>
            <person name="Spatafora J.W."/>
            <person name="Visel A."/>
            <person name="Grigoriev I.V."/>
        </authorList>
    </citation>
    <scope>NUCLEOTIDE SEQUENCE [LARGE SCALE GENOMIC DNA]</scope>
    <source>
        <strain evidence="12 13">68-887.2</strain>
    </source>
</reference>
<name>A0A1Y2ATL2_9TREE</name>
<keyword evidence="5" id="KW-0804">Transcription</keyword>
<comment type="function">
    <text evidence="7">Functions as a component of the DNA-binding general transcription factor complex TFIID. Binding of TFIID to a promoter (with or without TATA element) is the initial step in pre-initiation complex (PIC) formation. TFIID plays a key role in the regulation of gene expression by RNA polymerase II through different activities such as transcription activator interaction, core promoter recognition and selectivity, TFIIA and TFIIB interaction, chromatin modification (histone acetylation by TAF1), facilitation of DNA opening and initiation of transcription.</text>
</comment>
<accession>A0A1Y2ATL2</accession>
<keyword evidence="4" id="KW-0805">Transcription regulation</keyword>
<evidence type="ECO:0000256" key="3">
    <source>
        <dbReference type="ARBA" id="ARBA00017306"/>
    </source>
</evidence>
<evidence type="ECO:0000256" key="4">
    <source>
        <dbReference type="ARBA" id="ARBA00023015"/>
    </source>
</evidence>
<dbReference type="STRING" id="71784.A0A1Y2ATL2"/>
<dbReference type="Proteomes" id="UP000193986">
    <property type="component" value="Unassembled WGS sequence"/>
</dbReference>
<feature type="region of interest" description="Disordered" evidence="10">
    <location>
        <begin position="211"/>
        <end position="288"/>
    </location>
</feature>
<feature type="domain" description="Transcription initiation factor TFIID component TAF4 C-terminal" evidence="11">
    <location>
        <begin position="66"/>
        <end position="204"/>
    </location>
</feature>
<feature type="region of interest" description="Disordered" evidence="10">
    <location>
        <begin position="137"/>
        <end position="166"/>
    </location>
</feature>
<keyword evidence="13" id="KW-1185">Reference proteome</keyword>
<evidence type="ECO:0000256" key="10">
    <source>
        <dbReference type="SAM" id="MobiDB-lite"/>
    </source>
</evidence>
<feature type="compositionally biased region" description="Low complexity" evidence="10">
    <location>
        <begin position="222"/>
        <end position="261"/>
    </location>
</feature>
<comment type="similarity">
    <text evidence="2">Belongs to the TAF4 family.</text>
</comment>
<dbReference type="InterPro" id="IPR007900">
    <property type="entry name" value="TAF4_C"/>
</dbReference>
<comment type="subcellular location">
    <subcellularLocation>
        <location evidence="1">Nucleus</location>
    </subcellularLocation>
</comment>
<feature type="coiled-coil region" evidence="9">
    <location>
        <begin position="170"/>
        <end position="197"/>
    </location>
</feature>
<dbReference type="AlphaFoldDB" id="A0A1Y2ATL2"/>
<dbReference type="GO" id="GO:0006352">
    <property type="term" value="P:DNA-templated transcription initiation"/>
    <property type="evidence" value="ECO:0007669"/>
    <property type="project" value="InterPro"/>
</dbReference>
<evidence type="ECO:0000256" key="2">
    <source>
        <dbReference type="ARBA" id="ARBA00006178"/>
    </source>
</evidence>
<evidence type="ECO:0000256" key="6">
    <source>
        <dbReference type="ARBA" id="ARBA00023242"/>
    </source>
</evidence>
<dbReference type="EMBL" id="MCFC01000059">
    <property type="protein sequence ID" value="ORY25275.1"/>
    <property type="molecule type" value="Genomic_DNA"/>
</dbReference>
<keyword evidence="9" id="KW-0175">Coiled coil</keyword>
<evidence type="ECO:0000256" key="8">
    <source>
        <dbReference type="ARBA" id="ARBA00031747"/>
    </source>
</evidence>